<evidence type="ECO:0000313" key="1">
    <source>
        <dbReference type="EMBL" id="CAG2213220.1"/>
    </source>
</evidence>
<proteinExistence type="predicted"/>
<dbReference type="Proteomes" id="UP000683360">
    <property type="component" value="Unassembled WGS sequence"/>
</dbReference>
<name>A0A8S3RVY1_MYTED</name>
<sequence length="198" mass="23054">MYQISRYNNMFQWGTCLTDEYIRTKTSEDWECEDRSATYCYFQCMDKVHNKNNGRVSLDCSCSDGDQYRESNLTLPARCYSPSGTDCTWYKDCLERKYECSKSNDDYAMAFATKFCNLYTKHYSRFSTNGKTWINAVRKCLQVTLVPILRPWRSLSCKEVKELAFDSHVPCYVNPDANRPGISICHLGPSDFFLCFGL</sequence>
<dbReference type="EMBL" id="CAJPWZ010001341">
    <property type="protein sequence ID" value="CAG2213220.1"/>
    <property type="molecule type" value="Genomic_DNA"/>
</dbReference>
<organism evidence="1 2">
    <name type="scientific">Mytilus edulis</name>
    <name type="common">Blue mussel</name>
    <dbReference type="NCBI Taxonomy" id="6550"/>
    <lineage>
        <taxon>Eukaryota</taxon>
        <taxon>Metazoa</taxon>
        <taxon>Spiralia</taxon>
        <taxon>Lophotrochozoa</taxon>
        <taxon>Mollusca</taxon>
        <taxon>Bivalvia</taxon>
        <taxon>Autobranchia</taxon>
        <taxon>Pteriomorphia</taxon>
        <taxon>Mytilida</taxon>
        <taxon>Mytiloidea</taxon>
        <taxon>Mytilidae</taxon>
        <taxon>Mytilinae</taxon>
        <taxon>Mytilus</taxon>
    </lineage>
</organism>
<reference evidence="1" key="1">
    <citation type="submission" date="2021-03" db="EMBL/GenBank/DDBJ databases">
        <authorList>
            <person name="Bekaert M."/>
        </authorList>
    </citation>
    <scope>NUCLEOTIDE SEQUENCE</scope>
</reference>
<comment type="caution">
    <text evidence="1">The sequence shown here is derived from an EMBL/GenBank/DDBJ whole genome shotgun (WGS) entry which is preliminary data.</text>
</comment>
<dbReference type="AlphaFoldDB" id="A0A8S3RVY1"/>
<evidence type="ECO:0000313" key="2">
    <source>
        <dbReference type="Proteomes" id="UP000683360"/>
    </source>
</evidence>
<keyword evidence="2" id="KW-1185">Reference proteome</keyword>
<protein>
    <submittedName>
        <fullName evidence="1">Uncharacterized protein</fullName>
    </submittedName>
</protein>
<dbReference type="OrthoDB" id="10035838at2759"/>
<gene>
    <name evidence="1" type="ORF">MEDL_27161</name>
</gene>
<accession>A0A8S3RVY1</accession>